<feature type="compositionally biased region" description="Basic and acidic residues" evidence="8">
    <location>
        <begin position="277"/>
        <end position="294"/>
    </location>
</feature>
<gene>
    <name evidence="9" type="ORF">KYK27_02415</name>
</gene>
<dbReference type="PANTHER" id="PTHR35794:SF2">
    <property type="entry name" value="CELL DIVISION PROTEIN DIVIVA"/>
    <property type="match status" value="1"/>
</dbReference>
<name>A0ABS6X7A7_9BACT</name>
<comment type="subcellular location">
    <subcellularLocation>
        <location evidence="1">Cytoplasm</location>
    </subcellularLocation>
</comment>
<comment type="similarity">
    <text evidence="2">Belongs to the DivIVA family.</text>
</comment>
<protein>
    <submittedName>
        <fullName evidence="9">DivIVA domain-containing protein</fullName>
    </submittedName>
</protein>
<keyword evidence="3" id="KW-0963">Cytoplasm</keyword>
<keyword evidence="10" id="KW-1185">Reference proteome</keyword>
<reference evidence="9 10" key="1">
    <citation type="submission" date="2021-07" db="EMBL/GenBank/DDBJ databases">
        <authorList>
            <person name="Kim M.K."/>
        </authorList>
    </citation>
    <scope>NUCLEOTIDE SEQUENCE [LARGE SCALE GENOMIC DNA]</scope>
    <source>
        <strain evidence="9 10">HLY7-15</strain>
    </source>
</reference>
<evidence type="ECO:0000256" key="4">
    <source>
        <dbReference type="ARBA" id="ARBA00022618"/>
    </source>
</evidence>
<keyword evidence="4" id="KW-0132">Cell division</keyword>
<dbReference type="RefSeq" id="WP_199108461.1">
    <property type="nucleotide sequence ID" value="NZ_JAHWXQ010000001.1"/>
</dbReference>
<dbReference type="Pfam" id="PF05103">
    <property type="entry name" value="DivIVA"/>
    <property type="match status" value="1"/>
</dbReference>
<dbReference type="PANTHER" id="PTHR35794">
    <property type="entry name" value="CELL DIVISION PROTEIN DIVIVA"/>
    <property type="match status" value="1"/>
</dbReference>
<evidence type="ECO:0000256" key="7">
    <source>
        <dbReference type="SAM" id="Coils"/>
    </source>
</evidence>
<keyword evidence="6" id="KW-0131">Cell cycle</keyword>
<sequence>MKITPLDIRQKTFEKAFRGLDKDEVNAFLLTLSQQWEKMMDENKDLRMKLDAANRETQKLREVESSLYKTLKTAEDTGNNILEQATKSAELRAREAELQANELLNKARNQARQTLEDAARQTEKMVGEMQEEVKSLEQEYQRMEGYLDTLVRDLKNLANDALDKVERTKAKPKSSVNSMLSRAANVNIDNTELLKTLKDMDITTETIQQQIPVSTAANAPIAVKNNGKEYNPLGDPAPDVTQPHPEIPNPVTPMPNVPSPEVEPIKPDYPGRVPAPDIEKPVPEIKPVQPDKPEIQPPLTEPSRNAYATNGAAVKQGGSSFFDEI</sequence>
<evidence type="ECO:0000256" key="1">
    <source>
        <dbReference type="ARBA" id="ARBA00004496"/>
    </source>
</evidence>
<evidence type="ECO:0000256" key="8">
    <source>
        <dbReference type="SAM" id="MobiDB-lite"/>
    </source>
</evidence>
<evidence type="ECO:0000256" key="6">
    <source>
        <dbReference type="ARBA" id="ARBA00023306"/>
    </source>
</evidence>
<dbReference type="Gene3D" id="6.10.250.660">
    <property type="match status" value="1"/>
</dbReference>
<organism evidence="9 10">
    <name type="scientific">Pontibacter populi</name>
    <dbReference type="NCBI Taxonomy" id="890055"/>
    <lineage>
        <taxon>Bacteria</taxon>
        <taxon>Pseudomonadati</taxon>
        <taxon>Bacteroidota</taxon>
        <taxon>Cytophagia</taxon>
        <taxon>Cytophagales</taxon>
        <taxon>Hymenobacteraceae</taxon>
        <taxon>Pontibacter</taxon>
    </lineage>
</organism>
<feature type="region of interest" description="Disordered" evidence="8">
    <location>
        <begin position="249"/>
        <end position="325"/>
    </location>
</feature>
<dbReference type="InterPro" id="IPR007793">
    <property type="entry name" value="DivIVA_fam"/>
</dbReference>
<dbReference type="NCBIfam" id="TIGR03544">
    <property type="entry name" value="DivI1A_domain"/>
    <property type="match status" value="1"/>
</dbReference>
<evidence type="ECO:0000313" key="9">
    <source>
        <dbReference type="EMBL" id="MBW3363880.1"/>
    </source>
</evidence>
<dbReference type="InterPro" id="IPR019933">
    <property type="entry name" value="DivIVA_domain"/>
</dbReference>
<evidence type="ECO:0000256" key="5">
    <source>
        <dbReference type="ARBA" id="ARBA00023054"/>
    </source>
</evidence>
<evidence type="ECO:0000256" key="3">
    <source>
        <dbReference type="ARBA" id="ARBA00022490"/>
    </source>
</evidence>
<dbReference type="Gene3D" id="1.20.5.2950">
    <property type="match status" value="1"/>
</dbReference>
<dbReference type="EMBL" id="JAHWXQ010000001">
    <property type="protein sequence ID" value="MBW3363880.1"/>
    <property type="molecule type" value="Genomic_DNA"/>
</dbReference>
<proteinExistence type="inferred from homology"/>
<evidence type="ECO:0000256" key="2">
    <source>
        <dbReference type="ARBA" id="ARBA00009008"/>
    </source>
</evidence>
<evidence type="ECO:0000313" key="10">
    <source>
        <dbReference type="Proteomes" id="UP000774935"/>
    </source>
</evidence>
<feature type="coiled-coil region" evidence="7">
    <location>
        <begin position="36"/>
        <end position="171"/>
    </location>
</feature>
<comment type="caution">
    <text evidence="9">The sequence shown here is derived from an EMBL/GenBank/DDBJ whole genome shotgun (WGS) entry which is preliminary data.</text>
</comment>
<dbReference type="Proteomes" id="UP000774935">
    <property type="component" value="Unassembled WGS sequence"/>
</dbReference>
<feature type="compositionally biased region" description="Pro residues" evidence="8">
    <location>
        <begin position="249"/>
        <end position="258"/>
    </location>
</feature>
<accession>A0ABS6X7A7</accession>
<dbReference type="CDD" id="cd06503">
    <property type="entry name" value="ATP-synt_Fo_b"/>
    <property type="match status" value="1"/>
</dbReference>
<keyword evidence="5 7" id="KW-0175">Coiled coil</keyword>